<dbReference type="Pfam" id="PF17784">
    <property type="entry name" value="Sulfotransfer_4"/>
    <property type="match status" value="1"/>
</dbReference>
<dbReference type="SUPFAM" id="SSF52540">
    <property type="entry name" value="P-loop containing nucleoside triphosphate hydrolases"/>
    <property type="match status" value="1"/>
</dbReference>
<dbReference type="Proteomes" id="UP001216150">
    <property type="component" value="Unassembled WGS sequence"/>
</dbReference>
<accession>A0AAD6GNC8</accession>
<keyword evidence="1" id="KW-0472">Membrane</keyword>
<proteinExistence type="predicted"/>
<dbReference type="AlphaFoldDB" id="A0AAD6GNC8"/>
<dbReference type="PANTHER" id="PTHR36978">
    <property type="entry name" value="P-LOOP CONTAINING NUCLEOTIDE TRIPHOSPHATE HYDROLASE"/>
    <property type="match status" value="1"/>
</dbReference>
<organism evidence="2 3">
    <name type="scientific">Penicillium hetheringtonii</name>
    <dbReference type="NCBI Taxonomy" id="911720"/>
    <lineage>
        <taxon>Eukaryota</taxon>
        <taxon>Fungi</taxon>
        <taxon>Dikarya</taxon>
        <taxon>Ascomycota</taxon>
        <taxon>Pezizomycotina</taxon>
        <taxon>Eurotiomycetes</taxon>
        <taxon>Eurotiomycetidae</taxon>
        <taxon>Eurotiales</taxon>
        <taxon>Aspergillaceae</taxon>
        <taxon>Penicillium</taxon>
    </lineage>
</organism>
<reference evidence="2 3" key="1">
    <citation type="journal article" date="2023" name="IMA Fungus">
        <title>Comparative genomic study of the Penicillium genus elucidates a diverse pangenome and 15 lateral gene transfer events.</title>
        <authorList>
            <person name="Petersen C."/>
            <person name="Sorensen T."/>
            <person name="Nielsen M.R."/>
            <person name="Sondergaard T.E."/>
            <person name="Sorensen J.L."/>
            <person name="Fitzpatrick D.A."/>
            <person name="Frisvad J.C."/>
            <person name="Nielsen K.L."/>
        </authorList>
    </citation>
    <scope>NUCLEOTIDE SEQUENCE [LARGE SCALE GENOMIC DNA]</scope>
    <source>
        <strain evidence="2 3">IBT 29057</strain>
    </source>
</reference>
<feature type="transmembrane region" description="Helical" evidence="1">
    <location>
        <begin position="269"/>
        <end position="293"/>
    </location>
</feature>
<keyword evidence="1" id="KW-0812">Transmembrane</keyword>
<name>A0AAD6GNC8_9EURO</name>
<gene>
    <name evidence="2" type="ORF">N7450_008531</name>
</gene>
<keyword evidence="3" id="KW-1185">Reference proteome</keyword>
<comment type="caution">
    <text evidence="2">The sequence shown here is derived from an EMBL/GenBank/DDBJ whole genome shotgun (WGS) entry which is preliminary data.</text>
</comment>
<dbReference type="PANTHER" id="PTHR36978:SF4">
    <property type="entry name" value="P-LOOP CONTAINING NUCLEOSIDE TRIPHOSPHATE HYDROLASE PROTEIN"/>
    <property type="match status" value="1"/>
</dbReference>
<dbReference type="EMBL" id="JAQJAC010000008">
    <property type="protein sequence ID" value="KAJ5574632.1"/>
    <property type="molecule type" value="Genomic_DNA"/>
</dbReference>
<dbReference type="Gene3D" id="3.40.50.300">
    <property type="entry name" value="P-loop containing nucleotide triphosphate hydrolases"/>
    <property type="match status" value="1"/>
</dbReference>
<evidence type="ECO:0000256" key="1">
    <source>
        <dbReference type="SAM" id="Phobius"/>
    </source>
</evidence>
<sequence>MLLTSDANGTPHGPLYALPNRLQLLNIISDSLLNNLIFIAEMVRFVTDSRARPTSKLPLLVIGAGLPRTATSSLQAALEELGFDPCLHMAQVIPHPERMEILIEATSERDTGRRQKLVHQLVDGYQTVCDMPAVFFFSDLLDMYPEGKVVLSTRPDSELWAKSCYGSLGFFFTRPFYWIGLFWKSDRLWYRMNMRILEWCEERYGLADPFNAPMYEKYNEEVRAIAKERGREVLEFKAEDGWRPLCKFLNKGIPNSSFPRVNEKKTFRIIKAILIVKGLLGWSIAGGAAWLAWKFLPRLFLTRLSR</sequence>
<evidence type="ECO:0000313" key="3">
    <source>
        <dbReference type="Proteomes" id="UP001216150"/>
    </source>
</evidence>
<dbReference type="InterPro" id="IPR027417">
    <property type="entry name" value="P-loop_NTPase"/>
</dbReference>
<evidence type="ECO:0000313" key="2">
    <source>
        <dbReference type="EMBL" id="KAJ5574632.1"/>
    </source>
</evidence>
<protein>
    <submittedName>
        <fullName evidence="2">Uncharacterized protein</fullName>
    </submittedName>
</protein>
<dbReference type="InterPro" id="IPR040632">
    <property type="entry name" value="Sulfotransfer_4"/>
</dbReference>
<keyword evidence="1" id="KW-1133">Transmembrane helix</keyword>